<dbReference type="GO" id="GO:0051225">
    <property type="term" value="P:spindle assembly"/>
    <property type="evidence" value="ECO:0007669"/>
    <property type="project" value="TreeGrafter"/>
</dbReference>
<dbReference type="InterPro" id="IPR007573">
    <property type="entry name" value="QWRF"/>
</dbReference>
<feature type="compositionally biased region" description="Polar residues" evidence="2">
    <location>
        <begin position="49"/>
        <end position="60"/>
    </location>
</feature>
<dbReference type="PANTHER" id="PTHR31807">
    <property type="entry name" value="AUGMIN FAMILY MEMBER"/>
    <property type="match status" value="1"/>
</dbReference>
<name>A0AAV1XEI5_LUPLU</name>
<evidence type="ECO:0000313" key="4">
    <source>
        <dbReference type="Proteomes" id="UP001497480"/>
    </source>
</evidence>
<keyword evidence="4" id="KW-1185">Reference proteome</keyword>
<evidence type="ECO:0000313" key="3">
    <source>
        <dbReference type="EMBL" id="CAL0320120.1"/>
    </source>
</evidence>
<protein>
    <recommendedName>
        <fullName evidence="5">AUGMIN subunit 8</fullName>
    </recommendedName>
</protein>
<dbReference type="GO" id="GO:0005737">
    <property type="term" value="C:cytoplasm"/>
    <property type="evidence" value="ECO:0007669"/>
    <property type="project" value="TreeGrafter"/>
</dbReference>
<reference evidence="3 4" key="1">
    <citation type="submission" date="2024-03" db="EMBL/GenBank/DDBJ databases">
        <authorList>
            <person name="Martinez-Hernandez J."/>
        </authorList>
    </citation>
    <scope>NUCLEOTIDE SEQUENCE [LARGE SCALE GENOMIC DNA]</scope>
</reference>
<feature type="compositionally biased region" description="Low complexity" evidence="2">
    <location>
        <begin position="69"/>
        <end position="87"/>
    </location>
</feature>
<feature type="compositionally biased region" description="Basic and acidic residues" evidence="2">
    <location>
        <begin position="1"/>
        <end position="20"/>
    </location>
</feature>
<feature type="region of interest" description="Disordered" evidence="2">
    <location>
        <begin position="344"/>
        <end position="390"/>
    </location>
</feature>
<organism evidence="3 4">
    <name type="scientific">Lupinus luteus</name>
    <name type="common">European yellow lupine</name>
    <dbReference type="NCBI Taxonomy" id="3873"/>
    <lineage>
        <taxon>Eukaryota</taxon>
        <taxon>Viridiplantae</taxon>
        <taxon>Streptophyta</taxon>
        <taxon>Embryophyta</taxon>
        <taxon>Tracheophyta</taxon>
        <taxon>Spermatophyta</taxon>
        <taxon>Magnoliopsida</taxon>
        <taxon>eudicotyledons</taxon>
        <taxon>Gunneridae</taxon>
        <taxon>Pentapetalae</taxon>
        <taxon>rosids</taxon>
        <taxon>fabids</taxon>
        <taxon>Fabales</taxon>
        <taxon>Fabaceae</taxon>
        <taxon>Papilionoideae</taxon>
        <taxon>50 kb inversion clade</taxon>
        <taxon>genistoids sensu lato</taxon>
        <taxon>core genistoids</taxon>
        <taxon>Genisteae</taxon>
        <taxon>Lupinus</taxon>
    </lineage>
</organism>
<sequence>MDVCESEKVLGKHKTVETPRSRAPLALSEKNNAATINTRVCRTREVSSRYKSPTQATPSSPRRCPSPNLTRTTTHASTSSSSSQLLLPKRAMSAGRTRPSTPPSPTTPRPSALVHDSSVDVKLSSRRGSGSRLQAADGLWPSTMRSLSVSFQSDSISIPVSKKEKPVSSVSDRTLRPPSNVANRPESPRLRKATPERKRSPLKGKNGADQSENSKPGDVLSPRLIDQHRWPSRIGSKMSSCPLNRSVDFGNNRMGNASAPGIGLSSLRRLSSSEEASRPLQRASSDSVRILSLVGSGRKGSEGKPFDECSSLVLRPQKSAPATPSEKAGLSFSGVRYQFYSASGLHPSSPSKASVLSRGSSPYRSRPSTPPSRGVSPSRIRPTSSSTQSNNSISVLSFVADLKKGKKGAAYMEDAHQLRLLYNRYLQWRFANARAEAVCNIQTAIVEKTLYNVWNSTLSLWESVIRKRINLQQLKLELKLNSVLNDQQMAYLDDWAVLERDHVDALSGAEQDLEASTLRLPLTGRATADIEHLKVVICQAVDVMKAMGSAICSLLSRVEGMNSLISEVAIVAAQEKAMLDESEVILASVAAMQAEESSIRTHVMQLKQTSGRSK</sequence>
<evidence type="ECO:0008006" key="5">
    <source>
        <dbReference type="Google" id="ProtNLM"/>
    </source>
</evidence>
<evidence type="ECO:0000256" key="2">
    <source>
        <dbReference type="SAM" id="MobiDB-lite"/>
    </source>
</evidence>
<feature type="compositionally biased region" description="Polar residues" evidence="2">
    <location>
        <begin position="29"/>
        <end position="40"/>
    </location>
</feature>
<dbReference type="PANTHER" id="PTHR31807:SF37">
    <property type="entry name" value="HAUS AUGMIN-LIKE COMPLEX SUBUNIT 8"/>
    <property type="match status" value="1"/>
</dbReference>
<dbReference type="AlphaFoldDB" id="A0AAV1XEI5"/>
<dbReference type="Pfam" id="PF04484">
    <property type="entry name" value="QWRF"/>
    <property type="match status" value="1"/>
</dbReference>
<proteinExistence type="inferred from homology"/>
<feature type="compositionally biased region" description="Low complexity" evidence="2">
    <location>
        <begin position="357"/>
        <end position="390"/>
    </location>
</feature>
<feature type="region of interest" description="Disordered" evidence="2">
    <location>
        <begin position="1"/>
        <end position="137"/>
    </location>
</feature>
<dbReference type="GO" id="GO:0005880">
    <property type="term" value="C:nuclear microtubule"/>
    <property type="evidence" value="ECO:0007669"/>
    <property type="project" value="TreeGrafter"/>
</dbReference>
<dbReference type="Proteomes" id="UP001497480">
    <property type="component" value="Unassembled WGS sequence"/>
</dbReference>
<accession>A0AAV1XEI5</accession>
<feature type="region of interest" description="Disordered" evidence="2">
    <location>
        <begin position="156"/>
        <end position="238"/>
    </location>
</feature>
<dbReference type="EMBL" id="CAXHTB010000014">
    <property type="protein sequence ID" value="CAL0320120.1"/>
    <property type="molecule type" value="Genomic_DNA"/>
</dbReference>
<gene>
    <name evidence="3" type="ORF">LLUT_LOCUS21180</name>
</gene>
<comment type="similarity">
    <text evidence="1">Belongs to the QWRF family.</text>
</comment>
<comment type="caution">
    <text evidence="3">The sequence shown here is derived from an EMBL/GenBank/DDBJ whole genome shotgun (WGS) entry which is preliminary data.</text>
</comment>
<feature type="compositionally biased region" description="Basic and acidic residues" evidence="2">
    <location>
        <begin position="186"/>
        <end position="199"/>
    </location>
</feature>
<dbReference type="GO" id="GO:0008017">
    <property type="term" value="F:microtubule binding"/>
    <property type="evidence" value="ECO:0007669"/>
    <property type="project" value="TreeGrafter"/>
</dbReference>
<evidence type="ECO:0000256" key="1">
    <source>
        <dbReference type="ARBA" id="ARBA00010016"/>
    </source>
</evidence>